<keyword evidence="10" id="KW-1185">Reference proteome</keyword>
<dbReference type="PANTHER" id="PTHR33692:SF1">
    <property type="entry name" value="RIBOSOME MATURATION FACTOR RIMM"/>
    <property type="match status" value="1"/>
</dbReference>
<sequence length="192" mass="20663">MDLQVARIGKPHGIRGEVTVQLFTDAPEERFEPGAVFRVEPEAQGPLTCSSARWNKDILILGFEEVPDRNAAELLRGAKLFIESGGTSDDDGDAWYEHELVGLEVRVGDAVVGRVSALRTLMVQDLLIIEGSDGEEILVPFVEEIVPEVDVEGGFVVLTPPEGLLELNLPGSNQAESDSAEGGNAEGKADRN</sequence>
<keyword evidence="4 5" id="KW-0143">Chaperone</keyword>
<dbReference type="InterPro" id="IPR011033">
    <property type="entry name" value="PRC_barrel-like_sf"/>
</dbReference>
<evidence type="ECO:0000256" key="5">
    <source>
        <dbReference type="HAMAP-Rule" id="MF_00014"/>
    </source>
</evidence>
<comment type="domain">
    <text evidence="5">The PRC barrel domain binds ribosomal protein uS19.</text>
</comment>
<dbReference type="InterPro" id="IPR002676">
    <property type="entry name" value="RimM_N"/>
</dbReference>
<gene>
    <name evidence="5 9" type="primary">rimM</name>
    <name evidence="9" type="ORF">GCM10009784_18970</name>
</gene>
<evidence type="ECO:0000313" key="10">
    <source>
        <dbReference type="Proteomes" id="UP001500974"/>
    </source>
</evidence>
<comment type="subcellular location">
    <subcellularLocation>
        <location evidence="5">Cytoplasm</location>
    </subcellularLocation>
</comment>
<keyword evidence="1 5" id="KW-0963">Cytoplasm</keyword>
<dbReference type="EMBL" id="BAAAON010000002">
    <property type="protein sequence ID" value="GAA2175665.1"/>
    <property type="molecule type" value="Genomic_DNA"/>
</dbReference>
<feature type="domain" description="RimM N-terminal" evidence="7">
    <location>
        <begin position="4"/>
        <end position="83"/>
    </location>
</feature>
<dbReference type="Pfam" id="PF01782">
    <property type="entry name" value="RimM"/>
    <property type="match status" value="1"/>
</dbReference>
<evidence type="ECO:0000256" key="1">
    <source>
        <dbReference type="ARBA" id="ARBA00022490"/>
    </source>
</evidence>
<reference evidence="9 10" key="1">
    <citation type="journal article" date="2019" name="Int. J. Syst. Evol. Microbiol.">
        <title>The Global Catalogue of Microorganisms (GCM) 10K type strain sequencing project: providing services to taxonomists for standard genome sequencing and annotation.</title>
        <authorList>
            <consortium name="The Broad Institute Genomics Platform"/>
            <consortium name="The Broad Institute Genome Sequencing Center for Infectious Disease"/>
            <person name="Wu L."/>
            <person name="Ma J."/>
        </authorList>
    </citation>
    <scope>NUCLEOTIDE SEQUENCE [LARGE SCALE GENOMIC DNA]</scope>
    <source>
        <strain evidence="9 10">JCM 14917</strain>
    </source>
</reference>
<accession>A0ABN3AX32</accession>
<name>A0ABN3AX32_9MICC</name>
<evidence type="ECO:0000256" key="6">
    <source>
        <dbReference type="SAM" id="MobiDB-lite"/>
    </source>
</evidence>
<comment type="similarity">
    <text evidence="5">Belongs to the RimM family.</text>
</comment>
<feature type="region of interest" description="Disordered" evidence="6">
    <location>
        <begin position="167"/>
        <end position="192"/>
    </location>
</feature>
<evidence type="ECO:0000259" key="7">
    <source>
        <dbReference type="Pfam" id="PF01782"/>
    </source>
</evidence>
<evidence type="ECO:0000313" key="9">
    <source>
        <dbReference type="EMBL" id="GAA2175665.1"/>
    </source>
</evidence>
<evidence type="ECO:0000259" key="8">
    <source>
        <dbReference type="Pfam" id="PF24986"/>
    </source>
</evidence>
<proteinExistence type="inferred from homology"/>
<comment type="caution">
    <text evidence="9">The sequence shown here is derived from an EMBL/GenBank/DDBJ whole genome shotgun (WGS) entry which is preliminary data.</text>
</comment>
<dbReference type="RefSeq" id="WP_277357242.1">
    <property type="nucleotide sequence ID" value="NZ_BAAAON010000002.1"/>
</dbReference>
<dbReference type="SUPFAM" id="SSF50447">
    <property type="entry name" value="Translation proteins"/>
    <property type="match status" value="1"/>
</dbReference>
<dbReference type="HAMAP" id="MF_00014">
    <property type="entry name" value="Ribosome_mat_RimM"/>
    <property type="match status" value="1"/>
</dbReference>
<keyword evidence="3 5" id="KW-0698">rRNA processing</keyword>
<dbReference type="Gene3D" id="2.30.30.240">
    <property type="entry name" value="PRC-barrel domain"/>
    <property type="match status" value="1"/>
</dbReference>
<keyword evidence="2 5" id="KW-0690">Ribosome biogenesis</keyword>
<dbReference type="Proteomes" id="UP001500974">
    <property type="component" value="Unassembled WGS sequence"/>
</dbReference>
<dbReference type="InterPro" id="IPR056792">
    <property type="entry name" value="PRC_RimM"/>
</dbReference>
<dbReference type="Pfam" id="PF24986">
    <property type="entry name" value="PRC_RimM"/>
    <property type="match status" value="1"/>
</dbReference>
<protein>
    <recommendedName>
        <fullName evidence="5">Ribosome maturation factor RimM</fullName>
    </recommendedName>
</protein>
<dbReference type="SUPFAM" id="SSF50346">
    <property type="entry name" value="PRC-barrel domain"/>
    <property type="match status" value="1"/>
</dbReference>
<comment type="subunit">
    <text evidence="5">Binds ribosomal protein uS19.</text>
</comment>
<feature type="domain" description="Ribosome maturation factor RimM PRC barrel" evidence="8">
    <location>
        <begin position="98"/>
        <end position="164"/>
    </location>
</feature>
<dbReference type="Gene3D" id="2.40.30.60">
    <property type="entry name" value="RimM"/>
    <property type="match status" value="1"/>
</dbReference>
<dbReference type="NCBIfam" id="TIGR02273">
    <property type="entry name" value="16S_RimM"/>
    <property type="match status" value="1"/>
</dbReference>
<evidence type="ECO:0000256" key="2">
    <source>
        <dbReference type="ARBA" id="ARBA00022517"/>
    </source>
</evidence>
<dbReference type="PANTHER" id="PTHR33692">
    <property type="entry name" value="RIBOSOME MATURATION FACTOR RIMM"/>
    <property type="match status" value="1"/>
</dbReference>
<comment type="function">
    <text evidence="5">An accessory protein needed during the final step in the assembly of 30S ribosomal subunit, possibly for assembly of the head region. Essential for efficient processing of 16S rRNA. May be needed both before and after RbfA during the maturation of 16S rRNA. It has affinity for free ribosomal 30S subunits but not for 70S ribosomes.</text>
</comment>
<organism evidence="9 10">
    <name type="scientific">Arthrobacter parietis</name>
    <dbReference type="NCBI Taxonomy" id="271434"/>
    <lineage>
        <taxon>Bacteria</taxon>
        <taxon>Bacillati</taxon>
        <taxon>Actinomycetota</taxon>
        <taxon>Actinomycetes</taxon>
        <taxon>Micrococcales</taxon>
        <taxon>Micrococcaceae</taxon>
        <taxon>Arthrobacter</taxon>
    </lineage>
</organism>
<evidence type="ECO:0000256" key="3">
    <source>
        <dbReference type="ARBA" id="ARBA00022552"/>
    </source>
</evidence>
<evidence type="ECO:0000256" key="4">
    <source>
        <dbReference type="ARBA" id="ARBA00023186"/>
    </source>
</evidence>
<dbReference type="InterPro" id="IPR011961">
    <property type="entry name" value="RimM"/>
</dbReference>
<dbReference type="InterPro" id="IPR009000">
    <property type="entry name" value="Transl_B-barrel_sf"/>
</dbReference>
<dbReference type="InterPro" id="IPR036976">
    <property type="entry name" value="RimM_N_sf"/>
</dbReference>